<evidence type="ECO:0000313" key="1">
    <source>
        <dbReference type="EMBL" id="WAJ28471.1"/>
    </source>
</evidence>
<gene>
    <name evidence="1" type="ORF">OXU80_27295</name>
</gene>
<sequence>MIEARSVSKSYGPALVVDGVSVTIPKGGVTAVIGPNGAGKSTLLSMVSRLVGMDAGTVTVDGLDVSRTPGDVLARRLSILRQEQAVTVRLTVADLVAFGRYPHSKGRPTIEDEARVEAALAWLGLDELSGRFLDELSGGQRQRAFVAMVLCQDTDYVLLDEPLNNLDLKHAVGMMRLLRRAADELDKTVVVVLHDINFASCYADTILAMKNGRLAHQGPPAEIMRPEVLRDLYEIEVDVEEIGGKRIGLYFDARG</sequence>
<organism evidence="1 2">
    <name type="scientific">Antarcticirhabdus aurantiaca</name>
    <dbReference type="NCBI Taxonomy" id="2606717"/>
    <lineage>
        <taxon>Bacteria</taxon>
        <taxon>Pseudomonadati</taxon>
        <taxon>Pseudomonadota</taxon>
        <taxon>Alphaproteobacteria</taxon>
        <taxon>Hyphomicrobiales</taxon>
        <taxon>Aurantimonadaceae</taxon>
        <taxon>Antarcticirhabdus</taxon>
    </lineage>
</organism>
<name>A0ACD4NP46_9HYPH</name>
<accession>A0ACD4NP46</accession>
<keyword evidence="2" id="KW-1185">Reference proteome</keyword>
<keyword evidence="1" id="KW-0547">Nucleotide-binding</keyword>
<evidence type="ECO:0000313" key="2">
    <source>
        <dbReference type="Proteomes" id="UP001163223"/>
    </source>
</evidence>
<dbReference type="Proteomes" id="UP001163223">
    <property type="component" value="Chromosome"/>
</dbReference>
<dbReference type="EMBL" id="CP113520">
    <property type="protein sequence ID" value="WAJ28471.1"/>
    <property type="molecule type" value="Genomic_DNA"/>
</dbReference>
<proteinExistence type="predicted"/>
<protein>
    <submittedName>
        <fullName evidence="1">ABC transporter ATP-binding protein</fullName>
    </submittedName>
</protein>
<reference evidence="1" key="1">
    <citation type="submission" date="2022-11" db="EMBL/GenBank/DDBJ databases">
        <title>beta-Carotene-producing bacterium, Jeongeuplla avenae sp. nov., alleviates the salt stress of Arabidopsis seedlings.</title>
        <authorList>
            <person name="Jiang L."/>
            <person name="Lee J."/>
        </authorList>
    </citation>
    <scope>NUCLEOTIDE SEQUENCE</scope>
    <source>
        <strain evidence="1">DY_R2A_6</strain>
    </source>
</reference>
<keyword evidence="1" id="KW-0067">ATP-binding</keyword>